<keyword evidence="1" id="KW-0472">Membrane</keyword>
<dbReference type="AlphaFoldDB" id="A0A4V2JF47"/>
<protein>
    <submittedName>
        <fullName evidence="2">Uncharacterized protein</fullName>
    </submittedName>
</protein>
<reference evidence="3" key="1">
    <citation type="submission" date="2019-02" db="EMBL/GenBank/DDBJ databases">
        <title>Glaciihabitans arcticus sp. nov., a psychrotolerant bacterium isolated from polar soil.</title>
        <authorList>
            <person name="Dahal R.H."/>
        </authorList>
    </citation>
    <scope>NUCLEOTIDE SEQUENCE [LARGE SCALE GENOMIC DNA]</scope>
    <source>
        <strain evidence="3">RP-3-7</strain>
    </source>
</reference>
<accession>A0A4V2JF47</accession>
<keyword evidence="1" id="KW-0812">Transmembrane</keyword>
<name>A0A4V2JF47_9MICO</name>
<keyword evidence="1" id="KW-1133">Transmembrane helix</keyword>
<dbReference type="EMBL" id="SISG01000001">
    <property type="protein sequence ID" value="TBN58019.1"/>
    <property type="molecule type" value="Genomic_DNA"/>
</dbReference>
<dbReference type="Proteomes" id="UP000294194">
    <property type="component" value="Unassembled WGS sequence"/>
</dbReference>
<sequence>MNKTPIDELLRDSAPARLSADPAVRDRVSELVANTRTTKPKFRRGLLLIPAIGLGALALTAGAAITTIQSDITVPITYVSTSGDTVSCTASLDAGADDFWGDLAVSAYVRDHDWSDLGERIHARVLAEPEDARSAPAAVLLDSIPYSMFVSGAAVMYAPIDCPVVLR</sequence>
<evidence type="ECO:0000313" key="3">
    <source>
        <dbReference type="Proteomes" id="UP000294194"/>
    </source>
</evidence>
<dbReference type="RefSeq" id="WP_130982128.1">
    <property type="nucleotide sequence ID" value="NZ_SISG01000001.1"/>
</dbReference>
<gene>
    <name evidence="2" type="ORF">EYE40_11795</name>
</gene>
<keyword evidence="3" id="KW-1185">Reference proteome</keyword>
<evidence type="ECO:0000313" key="2">
    <source>
        <dbReference type="EMBL" id="TBN58019.1"/>
    </source>
</evidence>
<evidence type="ECO:0000256" key="1">
    <source>
        <dbReference type="SAM" id="Phobius"/>
    </source>
</evidence>
<comment type="caution">
    <text evidence="2">The sequence shown here is derived from an EMBL/GenBank/DDBJ whole genome shotgun (WGS) entry which is preliminary data.</text>
</comment>
<organism evidence="2 3">
    <name type="scientific">Glaciihabitans arcticus</name>
    <dbReference type="NCBI Taxonomy" id="2668039"/>
    <lineage>
        <taxon>Bacteria</taxon>
        <taxon>Bacillati</taxon>
        <taxon>Actinomycetota</taxon>
        <taxon>Actinomycetes</taxon>
        <taxon>Micrococcales</taxon>
        <taxon>Microbacteriaceae</taxon>
        <taxon>Glaciihabitans</taxon>
    </lineage>
</organism>
<proteinExistence type="predicted"/>
<feature type="transmembrane region" description="Helical" evidence="1">
    <location>
        <begin position="46"/>
        <end position="65"/>
    </location>
</feature>